<evidence type="ECO:0000313" key="3">
    <source>
        <dbReference type="Proteomes" id="UP000186955"/>
    </source>
</evidence>
<dbReference type="Proteomes" id="UP000186955">
    <property type="component" value="Unassembled WGS sequence"/>
</dbReference>
<name>A0A1Q5SNM7_9EURO</name>
<reference evidence="2 3" key="1">
    <citation type="submission" date="2016-10" db="EMBL/GenBank/DDBJ databases">
        <title>Genome sequence of the ascomycete fungus Penicillium subrubescens.</title>
        <authorList>
            <person name="De Vries R.P."/>
            <person name="Peng M."/>
            <person name="Dilokpimol A."/>
            <person name="Hilden K."/>
            <person name="Makela M.R."/>
            <person name="Grigoriev I."/>
            <person name="Riley R."/>
            <person name="Granchi Z."/>
        </authorList>
    </citation>
    <scope>NUCLEOTIDE SEQUENCE [LARGE SCALE GENOMIC DNA]</scope>
    <source>
        <strain evidence="2 3">CBS 132785</strain>
    </source>
</reference>
<organism evidence="2 3">
    <name type="scientific">Penicillium subrubescens</name>
    <dbReference type="NCBI Taxonomy" id="1316194"/>
    <lineage>
        <taxon>Eukaryota</taxon>
        <taxon>Fungi</taxon>
        <taxon>Dikarya</taxon>
        <taxon>Ascomycota</taxon>
        <taxon>Pezizomycotina</taxon>
        <taxon>Eurotiomycetes</taxon>
        <taxon>Eurotiomycetidae</taxon>
        <taxon>Eurotiales</taxon>
        <taxon>Aspergillaceae</taxon>
        <taxon>Penicillium</taxon>
    </lineage>
</organism>
<accession>A0A1Q5SNM7</accession>
<gene>
    <name evidence="2" type="ORF">PENSUB_13693</name>
</gene>
<sequence>MLNLSLEVHRALLFAVSRADAAVVDIPFGKGLVKNSSRVNDPYSQAGIRSMLGSVGSPNGELDAVTAMMVSLLRHGIKMDSGNLSACSEVFDKEVQLVKQSPLGPGTYLQLLLGRGADPFSDGGPFEVESLLEFVIKQGAKQEMKLLLKGLDEHSISSEELEEIVTEVESQVKRKDKQNILPLLRRACCRKKHREMMPIPWRS</sequence>
<keyword evidence="1" id="KW-0175">Coiled coil</keyword>
<comment type="caution">
    <text evidence="2">The sequence shown here is derived from an EMBL/GenBank/DDBJ whole genome shotgun (WGS) entry which is preliminary data.</text>
</comment>
<feature type="coiled-coil region" evidence="1">
    <location>
        <begin position="151"/>
        <end position="178"/>
    </location>
</feature>
<dbReference type="EMBL" id="MNBE01000773">
    <property type="protein sequence ID" value="OKO89627.1"/>
    <property type="molecule type" value="Genomic_DNA"/>
</dbReference>
<evidence type="ECO:0000313" key="2">
    <source>
        <dbReference type="EMBL" id="OKO89627.1"/>
    </source>
</evidence>
<protein>
    <submittedName>
        <fullName evidence="2">Uncharacterized protein</fullName>
    </submittedName>
</protein>
<dbReference type="OrthoDB" id="10506291at2759"/>
<evidence type="ECO:0000256" key="1">
    <source>
        <dbReference type="SAM" id="Coils"/>
    </source>
</evidence>
<dbReference type="AlphaFoldDB" id="A0A1Q5SNM7"/>
<proteinExistence type="predicted"/>
<keyword evidence="3" id="KW-1185">Reference proteome</keyword>